<feature type="compositionally biased region" description="Low complexity" evidence="1">
    <location>
        <begin position="254"/>
        <end position="264"/>
    </location>
</feature>
<protein>
    <submittedName>
        <fullName evidence="3">Glycosyltransferase family 2 protein</fullName>
    </submittedName>
</protein>
<keyword evidence="4" id="KW-1185">Reference proteome</keyword>
<dbReference type="InterPro" id="IPR029044">
    <property type="entry name" value="Nucleotide-diphossugar_trans"/>
</dbReference>
<dbReference type="RefSeq" id="WP_254088973.1">
    <property type="nucleotide sequence ID" value="NZ_JAHESC010000004.1"/>
</dbReference>
<evidence type="ECO:0000313" key="3">
    <source>
        <dbReference type="EMBL" id="MBT1685721.1"/>
    </source>
</evidence>
<evidence type="ECO:0000313" key="4">
    <source>
        <dbReference type="Proteomes" id="UP001319180"/>
    </source>
</evidence>
<organism evidence="3 4">
    <name type="scientific">Dawidia soli</name>
    <dbReference type="NCBI Taxonomy" id="2782352"/>
    <lineage>
        <taxon>Bacteria</taxon>
        <taxon>Pseudomonadati</taxon>
        <taxon>Bacteroidota</taxon>
        <taxon>Cytophagia</taxon>
        <taxon>Cytophagales</taxon>
        <taxon>Chryseotaleaceae</taxon>
        <taxon>Dawidia</taxon>
    </lineage>
</organism>
<dbReference type="CDD" id="cd04179">
    <property type="entry name" value="DPM_DPG-synthase_like"/>
    <property type="match status" value="1"/>
</dbReference>
<dbReference type="InterPro" id="IPR001173">
    <property type="entry name" value="Glyco_trans_2-like"/>
</dbReference>
<proteinExistence type="predicted"/>
<dbReference type="PANTHER" id="PTHR10859:SF91">
    <property type="entry name" value="DOLICHYL-PHOSPHATE BETA-GLUCOSYLTRANSFERASE"/>
    <property type="match status" value="1"/>
</dbReference>
<evidence type="ECO:0000256" key="1">
    <source>
        <dbReference type="SAM" id="MobiDB-lite"/>
    </source>
</evidence>
<accession>A0AAP2D6Z1</accession>
<evidence type="ECO:0000259" key="2">
    <source>
        <dbReference type="Pfam" id="PF00535"/>
    </source>
</evidence>
<dbReference type="AlphaFoldDB" id="A0AAP2D6Z1"/>
<name>A0AAP2D6Z1_9BACT</name>
<gene>
    <name evidence="3" type="ORF">KK078_04100</name>
</gene>
<sequence>MTMDAAFEQHKACVLIPTYNNLVPLAHVLHDVLQYTRHVIVVNDGAVDGTREMLARQYPQVALVDYAQNRGKGYALRQGFARAVALGYTYAITIDSDGQHYADDLPVFLKKLETSPNAIIIGARNMDQASVPGKSSFGNKFSNFWYKVETGLSMRDTQSGYRVYPVKALQNFTFVTRKYEFEIEVLVRAAWAGIEVTEVPVKVFYPEKEKRISHFRPFRDFSRISVLNTVLVTITFLYIKPRDLFRGLKKKTSGKSSAKSAANSLTPGNRPG</sequence>
<feature type="region of interest" description="Disordered" evidence="1">
    <location>
        <begin position="251"/>
        <end position="272"/>
    </location>
</feature>
<feature type="domain" description="Glycosyltransferase 2-like" evidence="2">
    <location>
        <begin position="13"/>
        <end position="168"/>
    </location>
</feature>
<dbReference type="GO" id="GO:0006487">
    <property type="term" value="P:protein N-linked glycosylation"/>
    <property type="evidence" value="ECO:0007669"/>
    <property type="project" value="TreeGrafter"/>
</dbReference>
<dbReference type="Gene3D" id="3.90.550.10">
    <property type="entry name" value="Spore Coat Polysaccharide Biosynthesis Protein SpsA, Chain A"/>
    <property type="match status" value="1"/>
</dbReference>
<dbReference type="SUPFAM" id="SSF53448">
    <property type="entry name" value="Nucleotide-diphospho-sugar transferases"/>
    <property type="match status" value="1"/>
</dbReference>
<comment type="caution">
    <text evidence="3">The sequence shown here is derived from an EMBL/GenBank/DDBJ whole genome shotgun (WGS) entry which is preliminary data.</text>
</comment>
<dbReference type="PANTHER" id="PTHR10859">
    <property type="entry name" value="GLYCOSYL TRANSFERASE"/>
    <property type="match status" value="1"/>
</dbReference>
<dbReference type="EMBL" id="JAHESC010000004">
    <property type="protein sequence ID" value="MBT1685721.1"/>
    <property type="molecule type" value="Genomic_DNA"/>
</dbReference>
<dbReference type="Proteomes" id="UP001319180">
    <property type="component" value="Unassembled WGS sequence"/>
</dbReference>
<reference evidence="3 4" key="1">
    <citation type="submission" date="2021-05" db="EMBL/GenBank/DDBJ databases">
        <title>A Polyphasic approach of four new species of the genus Ohtaekwangia: Ohtaekwangia histidinii sp. nov., Ohtaekwangia cretensis sp. nov., Ohtaekwangia indiensis sp. nov., Ohtaekwangia reichenbachii sp. nov. from diverse environment.</title>
        <authorList>
            <person name="Octaviana S."/>
        </authorList>
    </citation>
    <scope>NUCLEOTIDE SEQUENCE [LARGE SCALE GENOMIC DNA]</scope>
    <source>
        <strain evidence="3 4">PWU37</strain>
    </source>
</reference>
<dbReference type="Pfam" id="PF00535">
    <property type="entry name" value="Glycos_transf_2"/>
    <property type="match status" value="1"/>
</dbReference>